<dbReference type="Proteomes" id="UP000663880">
    <property type="component" value="Unassembled WGS sequence"/>
</dbReference>
<evidence type="ECO:0000313" key="2">
    <source>
        <dbReference type="EMBL" id="CAF4824346.1"/>
    </source>
</evidence>
<feature type="region of interest" description="Disordered" evidence="1">
    <location>
        <begin position="1"/>
        <end position="35"/>
    </location>
</feature>
<proteinExistence type="predicted"/>
<keyword evidence="3" id="KW-1185">Reference proteome</keyword>
<dbReference type="AlphaFoldDB" id="A0A821QIR9"/>
<evidence type="ECO:0000313" key="3">
    <source>
        <dbReference type="Proteomes" id="UP000663880"/>
    </source>
</evidence>
<reference evidence="2" key="1">
    <citation type="submission" date="2021-02" db="EMBL/GenBank/DDBJ databases">
        <authorList>
            <person name="Steward A R."/>
        </authorList>
    </citation>
    <scope>NUCLEOTIDE SEQUENCE</scope>
</reference>
<gene>
    <name evidence="2" type="ORF">PMACD_LOCUS4818</name>
</gene>
<name>A0A821QIR9_9NEOP</name>
<accession>A0A821QIR9</accession>
<protein>
    <submittedName>
        <fullName evidence="2">Uncharacterized protein</fullName>
    </submittedName>
</protein>
<comment type="caution">
    <text evidence="2">The sequence shown here is derived from an EMBL/GenBank/DDBJ whole genome shotgun (WGS) entry which is preliminary data.</text>
</comment>
<organism evidence="2 3">
    <name type="scientific">Pieris macdunnoughi</name>
    <dbReference type="NCBI Taxonomy" id="345717"/>
    <lineage>
        <taxon>Eukaryota</taxon>
        <taxon>Metazoa</taxon>
        <taxon>Ecdysozoa</taxon>
        <taxon>Arthropoda</taxon>
        <taxon>Hexapoda</taxon>
        <taxon>Insecta</taxon>
        <taxon>Pterygota</taxon>
        <taxon>Neoptera</taxon>
        <taxon>Endopterygota</taxon>
        <taxon>Lepidoptera</taxon>
        <taxon>Glossata</taxon>
        <taxon>Ditrysia</taxon>
        <taxon>Papilionoidea</taxon>
        <taxon>Pieridae</taxon>
        <taxon>Pierinae</taxon>
        <taxon>Pieris</taxon>
    </lineage>
</organism>
<evidence type="ECO:0000256" key="1">
    <source>
        <dbReference type="SAM" id="MobiDB-lite"/>
    </source>
</evidence>
<sequence length="75" mass="7902">MPYYGYREGSDSSGGCSESDGGESDSEGGDKYREYGGPGATLSWVYPGCTSVSDAGHQAEELVSQADYQSISFLI</sequence>
<dbReference type="EMBL" id="CAJOBZ010000008">
    <property type="protein sequence ID" value="CAF4824346.1"/>
    <property type="molecule type" value="Genomic_DNA"/>
</dbReference>